<reference evidence="3 4" key="1">
    <citation type="submission" date="2024-08" db="EMBL/GenBank/DDBJ databases">
        <authorList>
            <person name="Cucini C."/>
            <person name="Frati F."/>
        </authorList>
    </citation>
    <scope>NUCLEOTIDE SEQUENCE [LARGE SCALE GENOMIC DNA]</scope>
</reference>
<organism evidence="3 4">
    <name type="scientific">Orchesella dallaii</name>
    <dbReference type="NCBI Taxonomy" id="48710"/>
    <lineage>
        <taxon>Eukaryota</taxon>
        <taxon>Metazoa</taxon>
        <taxon>Ecdysozoa</taxon>
        <taxon>Arthropoda</taxon>
        <taxon>Hexapoda</taxon>
        <taxon>Collembola</taxon>
        <taxon>Entomobryomorpha</taxon>
        <taxon>Entomobryoidea</taxon>
        <taxon>Orchesellidae</taxon>
        <taxon>Orchesellinae</taxon>
        <taxon>Orchesella</taxon>
    </lineage>
</organism>
<accession>A0ABP1R393</accession>
<comment type="caution">
    <text evidence="3">The sequence shown here is derived from an EMBL/GenBank/DDBJ whole genome shotgun (WGS) entry which is preliminary data.</text>
</comment>
<evidence type="ECO:0000259" key="2">
    <source>
        <dbReference type="PROSITE" id="PS00028"/>
    </source>
</evidence>
<gene>
    <name evidence="3" type="ORF">ODALV1_LOCUS18197</name>
</gene>
<feature type="region of interest" description="Disordered" evidence="1">
    <location>
        <begin position="120"/>
        <end position="149"/>
    </location>
</feature>
<evidence type="ECO:0000313" key="3">
    <source>
        <dbReference type="EMBL" id="CAL8118583.1"/>
    </source>
</evidence>
<name>A0ABP1R393_9HEXA</name>
<keyword evidence="4" id="KW-1185">Reference proteome</keyword>
<feature type="domain" description="C2H2-type" evidence="2">
    <location>
        <begin position="186"/>
        <end position="207"/>
    </location>
</feature>
<evidence type="ECO:0000313" key="4">
    <source>
        <dbReference type="Proteomes" id="UP001642540"/>
    </source>
</evidence>
<dbReference type="PROSITE" id="PS00028">
    <property type="entry name" value="ZINC_FINGER_C2H2_1"/>
    <property type="match status" value="1"/>
</dbReference>
<evidence type="ECO:0000256" key="1">
    <source>
        <dbReference type="SAM" id="MobiDB-lite"/>
    </source>
</evidence>
<sequence length="216" mass="23494">MSRKQNDNHPSLSAVAQALLDENCIEGLATLASLKKNTQVPFQLDGPSIPEPESEVEIETTRGNYISPKVSVNEHADMELVESPGSPGPCIVSTYSVAGNASDINKEIEVPKLVEIEKETQDANNSDGQLLSGKGKAKKNNGITAEESSELDSISASQRILIENGIRPPRKIYVPLDGTQTAVLQCSICYLAFINDRFLLKHIKDKHQSLLREISA</sequence>
<protein>
    <recommendedName>
        <fullName evidence="2">C2H2-type domain-containing protein</fullName>
    </recommendedName>
</protein>
<proteinExistence type="predicted"/>
<dbReference type="Proteomes" id="UP001642540">
    <property type="component" value="Unassembled WGS sequence"/>
</dbReference>
<dbReference type="InterPro" id="IPR013087">
    <property type="entry name" value="Znf_C2H2_type"/>
</dbReference>
<dbReference type="EMBL" id="CAXLJM020000057">
    <property type="protein sequence ID" value="CAL8118583.1"/>
    <property type="molecule type" value="Genomic_DNA"/>
</dbReference>